<reference evidence="1 2" key="1">
    <citation type="journal article" date="2022" name="DNA Res.">
        <title>Chromosomal-level genome assembly of the orchid tree Bauhinia variegata (Leguminosae; Cercidoideae) supports the allotetraploid origin hypothesis of Bauhinia.</title>
        <authorList>
            <person name="Zhong Y."/>
            <person name="Chen Y."/>
            <person name="Zheng D."/>
            <person name="Pang J."/>
            <person name="Liu Y."/>
            <person name="Luo S."/>
            <person name="Meng S."/>
            <person name="Qian L."/>
            <person name="Wei D."/>
            <person name="Dai S."/>
            <person name="Zhou R."/>
        </authorList>
    </citation>
    <scope>NUCLEOTIDE SEQUENCE [LARGE SCALE GENOMIC DNA]</scope>
    <source>
        <strain evidence="1">BV-YZ2020</strain>
    </source>
</reference>
<dbReference type="EMBL" id="CM039439">
    <property type="protein sequence ID" value="KAI4296592.1"/>
    <property type="molecule type" value="Genomic_DNA"/>
</dbReference>
<dbReference type="Proteomes" id="UP000828941">
    <property type="component" value="Chromosome 14"/>
</dbReference>
<name>A0ACB9KI49_BAUVA</name>
<keyword evidence="2" id="KW-1185">Reference proteome</keyword>
<organism evidence="1 2">
    <name type="scientific">Bauhinia variegata</name>
    <name type="common">Purple orchid tree</name>
    <name type="synonym">Phanera variegata</name>
    <dbReference type="NCBI Taxonomy" id="167791"/>
    <lineage>
        <taxon>Eukaryota</taxon>
        <taxon>Viridiplantae</taxon>
        <taxon>Streptophyta</taxon>
        <taxon>Embryophyta</taxon>
        <taxon>Tracheophyta</taxon>
        <taxon>Spermatophyta</taxon>
        <taxon>Magnoliopsida</taxon>
        <taxon>eudicotyledons</taxon>
        <taxon>Gunneridae</taxon>
        <taxon>Pentapetalae</taxon>
        <taxon>rosids</taxon>
        <taxon>fabids</taxon>
        <taxon>Fabales</taxon>
        <taxon>Fabaceae</taxon>
        <taxon>Cercidoideae</taxon>
        <taxon>Cercideae</taxon>
        <taxon>Bauhiniinae</taxon>
        <taxon>Bauhinia</taxon>
    </lineage>
</organism>
<evidence type="ECO:0000313" key="2">
    <source>
        <dbReference type="Proteomes" id="UP000828941"/>
    </source>
</evidence>
<evidence type="ECO:0000313" key="1">
    <source>
        <dbReference type="EMBL" id="KAI4296592.1"/>
    </source>
</evidence>
<gene>
    <name evidence="1" type="ORF">L6164_036540</name>
</gene>
<protein>
    <submittedName>
        <fullName evidence="1">Uncharacterized protein</fullName>
    </submittedName>
</protein>
<accession>A0ACB9KI49</accession>
<sequence>MGDLEKQERMLEEAKDGEEEGLLEGMALLDFDMLCSTVALQTQGKWRKLGDEEEGGEFGGVLRMWEGELLDCFDDRRVALESACCPCYRFGKNMKRAGFGPCFVQAIVYFLLAIGTFLNFIAFVVTRRHLFLYLAVAFAISIGGYLGFFRTRIRKKFNIKGSDSSMDDCIYHFICPCCTLCQESRTLEMNNVQDGTWHGRGDMICIGGFSEGSKALFDLNPPPIVSIKSTDESRIQKSTDAGNQCLIQGRKQVSKEGFSI</sequence>
<comment type="caution">
    <text evidence="1">The sequence shown here is derived from an EMBL/GenBank/DDBJ whole genome shotgun (WGS) entry which is preliminary data.</text>
</comment>
<proteinExistence type="predicted"/>